<feature type="transmembrane region" description="Helical" evidence="6">
    <location>
        <begin position="225"/>
        <end position="246"/>
    </location>
</feature>
<proteinExistence type="predicted"/>
<dbReference type="HOGENOM" id="CLU_030866_1_0_2"/>
<keyword evidence="3 6" id="KW-0812">Transmembrane</keyword>
<keyword evidence="4 6" id="KW-1133">Transmembrane helix</keyword>
<gene>
    <name evidence="7" type="ORF">MSTHC_2129</name>
</gene>
<dbReference type="PANTHER" id="PTHR30250:SF11">
    <property type="entry name" value="O-ANTIGEN TRANSPORTER-RELATED"/>
    <property type="match status" value="1"/>
</dbReference>
<feature type="transmembrane region" description="Helical" evidence="6">
    <location>
        <begin position="289"/>
        <end position="309"/>
    </location>
</feature>
<evidence type="ECO:0000256" key="6">
    <source>
        <dbReference type="SAM" id="Phobius"/>
    </source>
</evidence>
<name>A0A0E3NGT3_METTE</name>
<dbReference type="KEGG" id="mthe:MSTHC_2129"/>
<dbReference type="GeneID" id="41603499"/>
<feature type="transmembrane region" description="Helical" evidence="6">
    <location>
        <begin position="156"/>
        <end position="174"/>
    </location>
</feature>
<evidence type="ECO:0000256" key="4">
    <source>
        <dbReference type="ARBA" id="ARBA00022989"/>
    </source>
</evidence>
<dbReference type="Proteomes" id="UP000056925">
    <property type="component" value="Chromosome"/>
</dbReference>
<protein>
    <submittedName>
        <fullName evidence="7">Oligosaccharide repeat unit transporter</fullName>
    </submittedName>
</protein>
<evidence type="ECO:0000256" key="5">
    <source>
        <dbReference type="ARBA" id="ARBA00023136"/>
    </source>
</evidence>
<feature type="transmembrane region" description="Helical" evidence="6">
    <location>
        <begin position="94"/>
        <end position="116"/>
    </location>
</feature>
<keyword evidence="5 6" id="KW-0472">Membrane</keyword>
<comment type="subcellular location">
    <subcellularLocation>
        <location evidence="1">Cell membrane</location>
        <topology evidence="1">Multi-pass membrane protein</topology>
    </subcellularLocation>
</comment>
<reference evidence="7 8" key="1">
    <citation type="submission" date="2014-07" db="EMBL/GenBank/DDBJ databases">
        <title>Methanogenic archaea and the global carbon cycle.</title>
        <authorList>
            <person name="Henriksen J.R."/>
            <person name="Luke J."/>
            <person name="Reinhart S."/>
            <person name="Benedict M.N."/>
            <person name="Youngblut N.D."/>
            <person name="Metcalf M.E."/>
            <person name="Whitaker R.J."/>
            <person name="Metcalf W.W."/>
        </authorList>
    </citation>
    <scope>NUCLEOTIDE SEQUENCE [LARGE SCALE GENOMIC DNA]</scope>
    <source>
        <strain evidence="7 8">CHTI-55</strain>
    </source>
</reference>
<dbReference type="AlphaFoldDB" id="A0A0E3NGT3"/>
<feature type="transmembrane region" description="Helical" evidence="6">
    <location>
        <begin position="252"/>
        <end position="277"/>
    </location>
</feature>
<dbReference type="Pfam" id="PF01943">
    <property type="entry name" value="Polysacc_synt"/>
    <property type="match status" value="1"/>
</dbReference>
<dbReference type="InterPro" id="IPR002797">
    <property type="entry name" value="Polysacc_synth"/>
</dbReference>
<dbReference type="EMBL" id="CP009502">
    <property type="protein sequence ID" value="AKB16447.1"/>
    <property type="molecule type" value="Genomic_DNA"/>
</dbReference>
<keyword evidence="2" id="KW-1003">Cell membrane</keyword>
<evidence type="ECO:0000256" key="2">
    <source>
        <dbReference type="ARBA" id="ARBA00022475"/>
    </source>
</evidence>
<dbReference type="PATRIC" id="fig|1434121.4.peg.2588"/>
<dbReference type="InterPro" id="IPR050833">
    <property type="entry name" value="Poly_Biosynth_Transport"/>
</dbReference>
<feature type="transmembrane region" description="Helical" evidence="6">
    <location>
        <begin position="180"/>
        <end position="204"/>
    </location>
</feature>
<dbReference type="GO" id="GO:0005886">
    <property type="term" value="C:plasma membrane"/>
    <property type="evidence" value="ECO:0007669"/>
    <property type="project" value="UniProtKB-SubCell"/>
</dbReference>
<evidence type="ECO:0000256" key="1">
    <source>
        <dbReference type="ARBA" id="ARBA00004651"/>
    </source>
</evidence>
<sequence>MQFLKNRFCLLDHLLNPLIMNSFFILLSSVSNAGFGFIFWMIAAKTYPQEDVGVATAAISSMAVLILLSRFGLDQSIIRFCPSGDKSKIISTSSIVVILFTTLIGIIFILGIEFWAPELGIIKKSAAVYILFLVANSMTNLTGIFFIALRRTKYYLLQNLLIGTRIIFVLPLISFGVWGIYYSVGISFIIAFIFSGYALSKLGFKQVSIDTNFLNESFEYSKGNYIVSLLTLVPSNLLPIMVLNILGAENAAYYYIDYAITSFLFMIPTAFSTSIFVEGSYGEPLKKSCLKSLLSVFLLLIPLVIFFYYFGDLALETIEKSYTQGFETLKYMVVSSLFYAINQMYFSLKRVKNDINKLIFLSGFTCASIIGFSYIFMQMYGLVGLGYSWSISYILSTIIIGIFLKKEYDII</sequence>
<feature type="transmembrane region" description="Helical" evidence="6">
    <location>
        <begin position="358"/>
        <end position="380"/>
    </location>
</feature>
<evidence type="ECO:0000256" key="3">
    <source>
        <dbReference type="ARBA" id="ARBA00022692"/>
    </source>
</evidence>
<dbReference type="RefSeq" id="WP_148704548.1">
    <property type="nucleotide sequence ID" value="NZ_CP009502.1"/>
</dbReference>
<feature type="transmembrane region" description="Helical" evidence="6">
    <location>
        <begin position="21"/>
        <end position="42"/>
    </location>
</feature>
<feature type="transmembrane region" description="Helical" evidence="6">
    <location>
        <begin position="128"/>
        <end position="149"/>
    </location>
</feature>
<evidence type="ECO:0000313" key="8">
    <source>
        <dbReference type="Proteomes" id="UP000056925"/>
    </source>
</evidence>
<evidence type="ECO:0000313" key="7">
    <source>
        <dbReference type="EMBL" id="AKB16447.1"/>
    </source>
</evidence>
<accession>A0A0E3NGT3</accession>
<feature type="transmembrane region" description="Helical" evidence="6">
    <location>
        <begin position="54"/>
        <end position="73"/>
    </location>
</feature>
<feature type="transmembrane region" description="Helical" evidence="6">
    <location>
        <begin position="386"/>
        <end position="404"/>
    </location>
</feature>
<feature type="transmembrane region" description="Helical" evidence="6">
    <location>
        <begin position="329"/>
        <end position="346"/>
    </location>
</feature>
<organism evidence="7 8">
    <name type="scientific">Methanosarcina thermophila CHTI-55</name>
    <dbReference type="NCBI Taxonomy" id="1434121"/>
    <lineage>
        <taxon>Archaea</taxon>
        <taxon>Methanobacteriati</taxon>
        <taxon>Methanobacteriota</taxon>
        <taxon>Stenosarchaea group</taxon>
        <taxon>Methanomicrobia</taxon>
        <taxon>Methanosarcinales</taxon>
        <taxon>Methanosarcinaceae</taxon>
        <taxon>Methanosarcina</taxon>
    </lineage>
</organism>
<dbReference type="PANTHER" id="PTHR30250">
    <property type="entry name" value="PST FAMILY PREDICTED COLANIC ACID TRANSPORTER"/>
    <property type="match status" value="1"/>
</dbReference>